<evidence type="ECO:0000313" key="2">
    <source>
        <dbReference type="Proteomes" id="UP000027222"/>
    </source>
</evidence>
<gene>
    <name evidence="1" type="ORF">GALMADRAFT_1109505</name>
</gene>
<protein>
    <submittedName>
        <fullName evidence="1">Uncharacterized protein</fullName>
    </submittedName>
</protein>
<keyword evidence="2" id="KW-1185">Reference proteome</keyword>
<organism evidence="1 2">
    <name type="scientific">Galerina marginata (strain CBS 339.88)</name>
    <dbReference type="NCBI Taxonomy" id="685588"/>
    <lineage>
        <taxon>Eukaryota</taxon>
        <taxon>Fungi</taxon>
        <taxon>Dikarya</taxon>
        <taxon>Basidiomycota</taxon>
        <taxon>Agaricomycotina</taxon>
        <taxon>Agaricomycetes</taxon>
        <taxon>Agaricomycetidae</taxon>
        <taxon>Agaricales</taxon>
        <taxon>Agaricineae</taxon>
        <taxon>Strophariaceae</taxon>
        <taxon>Galerina</taxon>
    </lineage>
</organism>
<dbReference type="EMBL" id="KL142371">
    <property type="protein sequence ID" value="KDR80824.1"/>
    <property type="molecule type" value="Genomic_DNA"/>
</dbReference>
<sequence length="106" mass="12260">MILTLTSTLVLKYGIAWASLQIISMFSRLSLEDMAQALKDKRYIHCHILLSKGVNRTQSKDINKSRELRTFPFPTYLLCKPFLQDCELMHTTSLPLRRCDPVVFVV</sequence>
<accession>A0A067TLN5</accession>
<reference evidence="2" key="1">
    <citation type="journal article" date="2014" name="Proc. Natl. Acad. Sci. U.S.A.">
        <title>Extensive sampling of basidiomycete genomes demonstrates inadequacy of the white-rot/brown-rot paradigm for wood decay fungi.</title>
        <authorList>
            <person name="Riley R."/>
            <person name="Salamov A.A."/>
            <person name="Brown D.W."/>
            <person name="Nagy L.G."/>
            <person name="Floudas D."/>
            <person name="Held B.W."/>
            <person name="Levasseur A."/>
            <person name="Lombard V."/>
            <person name="Morin E."/>
            <person name="Otillar R."/>
            <person name="Lindquist E.A."/>
            <person name="Sun H."/>
            <person name="LaButti K.M."/>
            <person name="Schmutz J."/>
            <person name="Jabbour D."/>
            <person name="Luo H."/>
            <person name="Baker S.E."/>
            <person name="Pisabarro A.G."/>
            <person name="Walton J.D."/>
            <person name="Blanchette R.A."/>
            <person name="Henrissat B."/>
            <person name="Martin F."/>
            <person name="Cullen D."/>
            <person name="Hibbett D.S."/>
            <person name="Grigoriev I.V."/>
        </authorList>
    </citation>
    <scope>NUCLEOTIDE SEQUENCE [LARGE SCALE GENOMIC DNA]</scope>
    <source>
        <strain evidence="2">CBS 339.88</strain>
    </source>
</reference>
<evidence type="ECO:0000313" key="1">
    <source>
        <dbReference type="EMBL" id="KDR80824.1"/>
    </source>
</evidence>
<proteinExistence type="predicted"/>
<name>A0A067TLN5_GALM3</name>
<dbReference type="Proteomes" id="UP000027222">
    <property type="component" value="Unassembled WGS sequence"/>
</dbReference>
<dbReference type="HOGENOM" id="CLU_2223483_0_0_1"/>
<dbReference type="AlphaFoldDB" id="A0A067TLN5"/>